<sequence>MSGNEHFLMEWQLGTLTLVNTDGVLSGPICLNICEVRKSSR</sequence>
<comment type="caution">
    <text evidence="1">The sequence shown here is derived from an EMBL/GenBank/DDBJ whole genome shotgun (WGS) entry which is preliminary data.</text>
</comment>
<evidence type="ECO:0000313" key="2">
    <source>
        <dbReference type="Proteomes" id="UP000292958"/>
    </source>
</evidence>
<gene>
    <name evidence="1" type="ORF">BDD14_5745</name>
</gene>
<proteinExistence type="predicted"/>
<keyword evidence="2" id="KW-1185">Reference proteome</keyword>
<organism evidence="1 2">
    <name type="scientific">Edaphobacter modestus</name>
    <dbReference type="NCBI Taxonomy" id="388466"/>
    <lineage>
        <taxon>Bacteria</taxon>
        <taxon>Pseudomonadati</taxon>
        <taxon>Acidobacteriota</taxon>
        <taxon>Terriglobia</taxon>
        <taxon>Terriglobales</taxon>
        <taxon>Acidobacteriaceae</taxon>
        <taxon>Edaphobacter</taxon>
    </lineage>
</organism>
<name>A0A4Q7YEA4_9BACT</name>
<accession>A0A4Q7YEA4</accession>
<reference evidence="1 2" key="1">
    <citation type="submission" date="2019-02" db="EMBL/GenBank/DDBJ databases">
        <title>Genomic Encyclopedia of Archaeal and Bacterial Type Strains, Phase II (KMG-II): from individual species to whole genera.</title>
        <authorList>
            <person name="Goeker M."/>
        </authorList>
    </citation>
    <scope>NUCLEOTIDE SEQUENCE [LARGE SCALE GENOMIC DNA]</scope>
    <source>
        <strain evidence="1 2">DSM 18101</strain>
    </source>
</reference>
<dbReference type="AlphaFoldDB" id="A0A4Q7YEA4"/>
<evidence type="ECO:0000313" key="1">
    <source>
        <dbReference type="EMBL" id="RZU35657.1"/>
    </source>
</evidence>
<protein>
    <submittedName>
        <fullName evidence="1">Uncharacterized protein</fullName>
    </submittedName>
</protein>
<dbReference type="EMBL" id="SHKW01000002">
    <property type="protein sequence ID" value="RZU35657.1"/>
    <property type="molecule type" value="Genomic_DNA"/>
</dbReference>
<dbReference type="Proteomes" id="UP000292958">
    <property type="component" value="Unassembled WGS sequence"/>
</dbReference>